<organism evidence="5 6">
    <name type="scientific">Gossypium arboreum</name>
    <name type="common">Tree cotton</name>
    <name type="synonym">Gossypium nanking</name>
    <dbReference type="NCBI Taxonomy" id="29729"/>
    <lineage>
        <taxon>Eukaryota</taxon>
        <taxon>Viridiplantae</taxon>
        <taxon>Streptophyta</taxon>
        <taxon>Embryophyta</taxon>
        <taxon>Tracheophyta</taxon>
        <taxon>Spermatophyta</taxon>
        <taxon>Magnoliopsida</taxon>
        <taxon>eudicotyledons</taxon>
        <taxon>Gunneridae</taxon>
        <taxon>Pentapetalae</taxon>
        <taxon>rosids</taxon>
        <taxon>malvids</taxon>
        <taxon>Malvales</taxon>
        <taxon>Malvaceae</taxon>
        <taxon>Malvoideae</taxon>
        <taxon>Gossypium</taxon>
    </lineage>
</organism>
<dbReference type="PROSITE" id="PS01098">
    <property type="entry name" value="LIPASE_GDSL_SER"/>
    <property type="match status" value="1"/>
</dbReference>
<dbReference type="SUPFAM" id="SSF52266">
    <property type="entry name" value="SGNH hydrolase"/>
    <property type="match status" value="2"/>
</dbReference>
<dbReference type="InterPro" id="IPR001087">
    <property type="entry name" value="GDSL"/>
</dbReference>
<keyword evidence="3" id="KW-0442">Lipid degradation</keyword>
<dbReference type="PANTHER" id="PTHR45648:SF9">
    <property type="entry name" value="PROLINE-RICH PROTEIN APG, PUTATIVE-RELATED"/>
    <property type="match status" value="1"/>
</dbReference>
<dbReference type="Pfam" id="PF00657">
    <property type="entry name" value="Lipase_GDSL"/>
    <property type="match status" value="2"/>
</dbReference>
<dbReference type="InterPro" id="IPR008265">
    <property type="entry name" value="Lipase_GDSL_AS"/>
</dbReference>
<evidence type="ECO:0000313" key="5">
    <source>
        <dbReference type="EMBL" id="KAK5826904.1"/>
    </source>
</evidence>
<dbReference type="PANTHER" id="PTHR45648">
    <property type="entry name" value="GDSL LIPASE/ACYLHYDROLASE FAMILY PROTEIN (AFU_ORTHOLOGUE AFUA_4G14700)"/>
    <property type="match status" value="1"/>
</dbReference>
<keyword evidence="4" id="KW-0443">Lipid metabolism</keyword>
<evidence type="ECO:0000313" key="6">
    <source>
        <dbReference type="Proteomes" id="UP001358586"/>
    </source>
</evidence>
<name>A0ABR0PRE4_GOSAR</name>
<evidence type="ECO:0000256" key="1">
    <source>
        <dbReference type="ARBA" id="ARBA00008668"/>
    </source>
</evidence>
<evidence type="ECO:0000256" key="3">
    <source>
        <dbReference type="ARBA" id="ARBA00022963"/>
    </source>
</evidence>
<reference evidence="5 6" key="1">
    <citation type="submission" date="2023-03" db="EMBL/GenBank/DDBJ databases">
        <title>WGS of Gossypium arboreum.</title>
        <authorList>
            <person name="Yu D."/>
        </authorList>
    </citation>
    <scope>NUCLEOTIDE SEQUENCE [LARGE SCALE GENOMIC DNA]</scope>
    <source>
        <tissue evidence="5">Leaf</tissue>
    </source>
</reference>
<dbReference type="InterPro" id="IPR035669">
    <property type="entry name" value="SGNH_plant_lipase-like"/>
</dbReference>
<evidence type="ECO:0008006" key="7">
    <source>
        <dbReference type="Google" id="ProtNLM"/>
    </source>
</evidence>
<accession>A0ABR0PRE4</accession>
<proteinExistence type="inferred from homology"/>
<dbReference type="InterPro" id="IPR051058">
    <property type="entry name" value="GDSL_Est/Lipase"/>
</dbReference>
<evidence type="ECO:0000256" key="2">
    <source>
        <dbReference type="ARBA" id="ARBA00022801"/>
    </source>
</evidence>
<keyword evidence="2" id="KW-0378">Hydrolase</keyword>
<keyword evidence="6" id="KW-1185">Reference proteome</keyword>
<comment type="similarity">
    <text evidence="1">Belongs to the 'GDSL' lipolytic enzyme family.</text>
</comment>
<evidence type="ECO:0000256" key="4">
    <source>
        <dbReference type="ARBA" id="ARBA00023098"/>
    </source>
</evidence>
<dbReference type="EMBL" id="JARKNE010000006">
    <property type="protein sequence ID" value="KAK5826904.1"/>
    <property type="molecule type" value="Genomic_DNA"/>
</dbReference>
<dbReference type="CDD" id="cd01837">
    <property type="entry name" value="SGNH_plant_lipase_like"/>
    <property type="match status" value="2"/>
</dbReference>
<gene>
    <name evidence="5" type="ORF">PVK06_021837</name>
</gene>
<dbReference type="Proteomes" id="UP001358586">
    <property type="component" value="Chromosome 6"/>
</dbReference>
<dbReference type="Gene3D" id="3.40.50.1110">
    <property type="entry name" value="SGNH hydrolase"/>
    <property type="match status" value="2"/>
</dbReference>
<protein>
    <recommendedName>
        <fullName evidence="7">GDSL esterase/lipase At4g16230-like</fullName>
    </recommendedName>
</protein>
<dbReference type="InterPro" id="IPR036514">
    <property type="entry name" value="SGNH_hydro_sf"/>
</dbReference>
<sequence length="711" mass="78959">MGTIWNKLMTICLVIEIIGNHLRVPTICFAHNITAFFVFGDSLVEVGNNNYINTLAKPVFPNEEELGFKDYAPPFLAPNTNGDMILKGVNYASSGSGILQSSGLIFGGRICMDKQVDYFAKTRQDIISRIGAPAAQALLRNSLYFVMIGSNDIIFGEYSLALDFNHYVDGVVSKFKSQLTTLYNLDARKIVVLSSLKVGFMPFEIDIHFCAQDCVSSLNKLAKLYSSKLKSLLEDLTKNLSGSTFVYADYYAVTEDLINNYRSYGFEKANHACCELIGRHGGLFPCLPVCRICPDRTKYVFWDPFHLTESANLILAKQLLDGGLEYVSPFFIKSLRKQSKTHLSFLLFLFFSPQMGTIRNKLIIICSILSHILAKHIGLAYNISAFFVFGDSLVDGGNNYYIDTLAKPEYPNGIDFPKGIPSGRYTNSRTIADIVEEEIGFIDYAPPFLAPNTTGDMILKGVNYASSGAGILQATGAFFGERINMDKQVDYFAKTREDIISRIGATAAQALLRNSLYFLGIGANDILFGELRSVLGTNDYVDEIISNFKSQLTRLYNLDARKIAVLNAPKVGLIPFERDVHLCGQACVSLLNRMAMLYNSKLKNLLEDLTENLPGSTFAYIDYYALTEDIINNYRSYGFENDDHACCEVIGAHGGLIPCISSSRVCPDRSKYIFWDPFHPTDSAVVIGAKYALDGGLEYVSPINIRQLANS</sequence>
<comment type="caution">
    <text evidence="5">The sequence shown here is derived from an EMBL/GenBank/DDBJ whole genome shotgun (WGS) entry which is preliminary data.</text>
</comment>